<accession>A0A8S3RAN5</accession>
<proteinExistence type="predicted"/>
<keyword evidence="2" id="KW-1185">Reference proteome</keyword>
<dbReference type="AlphaFoldDB" id="A0A8S3RAN5"/>
<comment type="caution">
    <text evidence="1">The sequence shown here is derived from an EMBL/GenBank/DDBJ whole genome shotgun (WGS) entry which is preliminary data.</text>
</comment>
<gene>
    <name evidence="1" type="ORF">MEDL_18479</name>
</gene>
<name>A0A8S3RAN5_MYTED</name>
<evidence type="ECO:0000313" key="1">
    <source>
        <dbReference type="EMBL" id="CAG2203996.1"/>
    </source>
</evidence>
<evidence type="ECO:0000313" key="2">
    <source>
        <dbReference type="Proteomes" id="UP000683360"/>
    </source>
</evidence>
<sequence>MAVFRKTEQWGWMALPVRYREHPLLNLDLQHFEMIDVPMLDNVDEYGPDYVVQHSSPAADLPMPSTASLKKQRSKIHDNRKQRVASKNLQAKKRVKPLPVARRKRKGSGRVGSTAEKIQGYIPTKELSSCSQQIKNRSVAFIPCATITSIFLEDIDSNDPFPSHGYLQQVNLDYYEVLIGAICESESHWCLMFAELILDDDENFKFDSTIRGIRALRHVIGQFLVENSESNEQASEESDISTVYEVYEVSSDNQSCCSKTSVNYGVEPLVGVASSEKLSLSSNWLYNAVFANTKITQRITSGMCGIMDDLPMTIQKALHQLMAKI</sequence>
<reference evidence="1" key="1">
    <citation type="submission" date="2021-03" db="EMBL/GenBank/DDBJ databases">
        <authorList>
            <person name="Bekaert M."/>
        </authorList>
    </citation>
    <scope>NUCLEOTIDE SEQUENCE</scope>
</reference>
<organism evidence="1 2">
    <name type="scientific">Mytilus edulis</name>
    <name type="common">Blue mussel</name>
    <dbReference type="NCBI Taxonomy" id="6550"/>
    <lineage>
        <taxon>Eukaryota</taxon>
        <taxon>Metazoa</taxon>
        <taxon>Spiralia</taxon>
        <taxon>Lophotrochozoa</taxon>
        <taxon>Mollusca</taxon>
        <taxon>Bivalvia</taxon>
        <taxon>Autobranchia</taxon>
        <taxon>Pteriomorphia</taxon>
        <taxon>Mytilida</taxon>
        <taxon>Mytiloidea</taxon>
        <taxon>Mytilidae</taxon>
        <taxon>Mytilinae</taxon>
        <taxon>Mytilus</taxon>
    </lineage>
</organism>
<dbReference type="Proteomes" id="UP000683360">
    <property type="component" value="Unassembled WGS sequence"/>
</dbReference>
<dbReference type="EMBL" id="CAJPWZ010000934">
    <property type="protein sequence ID" value="CAG2203996.1"/>
    <property type="molecule type" value="Genomic_DNA"/>
</dbReference>
<protein>
    <submittedName>
        <fullName evidence="1">Uncharacterized protein</fullName>
    </submittedName>
</protein>
<dbReference type="OrthoDB" id="1939479at2759"/>